<keyword evidence="5 9" id="KW-1133">Transmembrane helix</keyword>
<feature type="compositionally biased region" description="Gly residues" evidence="8">
    <location>
        <begin position="744"/>
        <end position="758"/>
    </location>
</feature>
<feature type="transmembrane region" description="Helical" evidence="9">
    <location>
        <begin position="75"/>
        <end position="98"/>
    </location>
</feature>
<feature type="region of interest" description="Disordered" evidence="8">
    <location>
        <begin position="584"/>
        <end position="763"/>
    </location>
</feature>
<dbReference type="InterPro" id="IPR008521">
    <property type="entry name" value="Mg_trans_NIPA"/>
</dbReference>
<evidence type="ECO:0000256" key="8">
    <source>
        <dbReference type="SAM" id="MobiDB-lite"/>
    </source>
</evidence>
<name>A0A150GGC5_GONPE</name>
<feature type="compositionally biased region" description="Polar residues" evidence="8">
    <location>
        <begin position="595"/>
        <end position="616"/>
    </location>
</feature>
<feature type="region of interest" description="Disordered" evidence="8">
    <location>
        <begin position="432"/>
        <end position="470"/>
    </location>
</feature>
<keyword evidence="11" id="KW-1185">Reference proteome</keyword>
<dbReference type="AlphaFoldDB" id="A0A150GGC5"/>
<feature type="compositionally biased region" description="Basic and acidic residues" evidence="8">
    <location>
        <begin position="432"/>
        <end position="445"/>
    </location>
</feature>
<evidence type="ECO:0000256" key="7">
    <source>
        <dbReference type="ARBA" id="ARBA00025284"/>
    </source>
</evidence>
<comment type="subcellular location">
    <subcellularLocation>
        <location evidence="2">Early endosome</location>
    </subcellularLocation>
    <subcellularLocation>
        <location evidence="1">Membrane</location>
        <topology evidence="1">Multi-pass membrane protein</topology>
    </subcellularLocation>
</comment>
<protein>
    <recommendedName>
        <fullName evidence="12">Magnesium transporter</fullName>
    </recommendedName>
</protein>
<evidence type="ECO:0000256" key="9">
    <source>
        <dbReference type="SAM" id="Phobius"/>
    </source>
</evidence>
<feature type="compositionally biased region" description="Pro residues" evidence="8">
    <location>
        <begin position="670"/>
        <end position="681"/>
    </location>
</feature>
<comment type="similarity">
    <text evidence="3">Belongs to the NIPA (TC 2.A.7) family.</text>
</comment>
<dbReference type="EMBL" id="LSYV01000025">
    <property type="protein sequence ID" value="KXZ48891.1"/>
    <property type="molecule type" value="Genomic_DNA"/>
</dbReference>
<comment type="caution">
    <text evidence="10">The sequence shown here is derived from an EMBL/GenBank/DDBJ whole genome shotgun (WGS) entry which is preliminary data.</text>
</comment>
<evidence type="ECO:0000256" key="2">
    <source>
        <dbReference type="ARBA" id="ARBA00004412"/>
    </source>
</evidence>
<gene>
    <name evidence="10" type="ORF">GPECTOR_24g180</name>
</gene>
<accession>A0A150GGC5</accession>
<feature type="transmembrane region" description="Helical" evidence="9">
    <location>
        <begin position="104"/>
        <end position="123"/>
    </location>
</feature>
<dbReference type="OrthoDB" id="165382at2759"/>
<feature type="transmembrane region" description="Helical" evidence="9">
    <location>
        <begin position="130"/>
        <end position="150"/>
    </location>
</feature>
<reference evidence="11" key="1">
    <citation type="journal article" date="2016" name="Nat. Commun.">
        <title>The Gonium pectorale genome demonstrates co-option of cell cycle regulation during the evolution of multicellularity.</title>
        <authorList>
            <person name="Hanschen E.R."/>
            <person name="Marriage T.N."/>
            <person name="Ferris P.J."/>
            <person name="Hamaji T."/>
            <person name="Toyoda A."/>
            <person name="Fujiyama A."/>
            <person name="Neme R."/>
            <person name="Noguchi H."/>
            <person name="Minakuchi Y."/>
            <person name="Suzuki M."/>
            <person name="Kawai-Toyooka H."/>
            <person name="Smith D.R."/>
            <person name="Sparks H."/>
            <person name="Anderson J."/>
            <person name="Bakaric R."/>
            <person name="Luria V."/>
            <person name="Karger A."/>
            <person name="Kirschner M.W."/>
            <person name="Durand P.M."/>
            <person name="Michod R.E."/>
            <person name="Nozaki H."/>
            <person name="Olson B.J."/>
        </authorList>
    </citation>
    <scope>NUCLEOTIDE SEQUENCE [LARGE SCALE GENOMIC DNA]</scope>
    <source>
        <strain evidence="11">NIES-2863</strain>
    </source>
</reference>
<dbReference type="Proteomes" id="UP000075714">
    <property type="component" value="Unassembled WGS sequence"/>
</dbReference>
<proteinExistence type="inferred from homology"/>
<evidence type="ECO:0000256" key="1">
    <source>
        <dbReference type="ARBA" id="ARBA00004141"/>
    </source>
</evidence>
<dbReference type="PANTHER" id="PTHR12570">
    <property type="match status" value="1"/>
</dbReference>
<feature type="compositionally biased region" description="Basic and acidic residues" evidence="8">
    <location>
        <begin position="459"/>
        <end position="469"/>
    </location>
</feature>
<feature type="compositionally biased region" description="Low complexity" evidence="8">
    <location>
        <begin position="381"/>
        <end position="394"/>
    </location>
</feature>
<comment type="function">
    <text evidence="7">Acts as a Mg(2+) transporter. Can also transport other divalent cations such as Fe(2+), Sr(2+), Ba(2+), Mn(2+) and Co(2+) but to a much less extent than Mg(2+).</text>
</comment>
<evidence type="ECO:0000256" key="6">
    <source>
        <dbReference type="ARBA" id="ARBA00023136"/>
    </source>
</evidence>
<keyword evidence="6 9" id="KW-0472">Membrane</keyword>
<feature type="region of interest" description="Disordered" evidence="8">
    <location>
        <begin position="1"/>
        <end position="21"/>
    </location>
</feature>
<feature type="transmembrane region" description="Helical" evidence="9">
    <location>
        <begin position="170"/>
        <end position="191"/>
    </location>
</feature>
<evidence type="ECO:0008006" key="12">
    <source>
        <dbReference type="Google" id="ProtNLM"/>
    </source>
</evidence>
<evidence type="ECO:0000256" key="5">
    <source>
        <dbReference type="ARBA" id="ARBA00022989"/>
    </source>
</evidence>
<feature type="compositionally biased region" description="Low complexity" evidence="8">
    <location>
        <begin position="822"/>
        <end position="837"/>
    </location>
</feature>
<keyword evidence="4 9" id="KW-0812">Transmembrane</keyword>
<feature type="region of interest" description="Disordered" evidence="8">
    <location>
        <begin position="368"/>
        <end position="394"/>
    </location>
</feature>
<sequence length="999" mass="105493">MAALASSSSPWPPAPAPPAPEEEEKASFDLWYVGAIINVVGSISINLGMNLMKLGHTRRAEMKAPEEEKPPVRKIKVWIVGVSIFVTGNVLNFVSFAFAAQSLLAALGSLQVPCNVFFAYLVNRERVTKLILLSTLCIIGGCVLLVVFGNQGSETYTVKELMQFYTLAPYVVYLVMMGVFMFGFYIVYLHAKKVCSKRGQEGFWYIAMLVSYSIFSALLGSQSVLFGKSISVILRTTFEGSNQLGNWYTWVVLPIFTFTALFWVTRLNKGLRMFPAMIIVPLLQIAWTLFSIVSGMIYFQEYKGFNTIKAIMFPVGVLVVFFGVFLLTVGRGGEVPPLCEEALDEKAIEQASAAGTVMTVHENAVYMPRRDGSEGPPSLLPTPGAQYPQAQPQQPKISLGQTLRFMSTWAPASVAVSPGSVMGGRTLQQLESLRRHQEQQRRGTEAAHGGDLNATGRTNRTDEHGDHPMSARSVEYNSTLNKTAASNTSRVSETPSMMGTMRKGLKSVHNRITSDLGVDTKSGLKLAMGLGDSGLTGVSVFTMPTLDFTATKPQRPSRNGGVMEAAIINALPRSKFYKVALPTAKDPGSDLGASLTASSNMRGSSYGGATQTQSPPTGHASPETPAPTGREPAAPPPPSLPSPPPPQVAPPSPSKPLDEAAMLNLLPGPSFGPPPIAPPLPSVDARNQQPPTPTAAPAASRSRRPSGPQDTSQPLSSYGPGWGARGPAVDPGSSPPPVQHRRGGSGGAAADGTPGPGGRSMQRPVSLVTLPEGVPLSTANSIILHESRPSTPPELMVLAGAGSSGAYQNSRLASPQHASGALPSQQHSQQFTQQFTQQQQQLIPLSLLQRAQMPPTSGVRMPALHLMVPGMSAVAPPPLLAAQSTLGAGGLHFAPSSGSYAQLLGQMGGSDMSVGPVNGGGLMGAASLGGPLAAGGSPTAVRVLQPRQQQSPLRGLSVSRSWAGMGGSMGGAAVNASRQSPLRGSLITHMQKPLRPWQY</sequence>
<feature type="transmembrane region" description="Helical" evidence="9">
    <location>
        <begin position="247"/>
        <end position="264"/>
    </location>
</feature>
<feature type="compositionally biased region" description="Polar residues" evidence="8">
    <location>
        <begin position="807"/>
        <end position="817"/>
    </location>
</feature>
<evidence type="ECO:0000256" key="3">
    <source>
        <dbReference type="ARBA" id="ARBA00007001"/>
    </source>
</evidence>
<dbReference type="GO" id="GO:0015095">
    <property type="term" value="F:magnesium ion transmembrane transporter activity"/>
    <property type="evidence" value="ECO:0007669"/>
    <property type="project" value="InterPro"/>
</dbReference>
<evidence type="ECO:0000313" key="11">
    <source>
        <dbReference type="Proteomes" id="UP000075714"/>
    </source>
</evidence>
<feature type="region of interest" description="Disordered" evidence="8">
    <location>
        <begin position="807"/>
        <end position="837"/>
    </location>
</feature>
<feature type="transmembrane region" description="Helical" evidence="9">
    <location>
        <begin position="311"/>
        <end position="329"/>
    </location>
</feature>
<dbReference type="InterPro" id="IPR037185">
    <property type="entry name" value="EmrE-like"/>
</dbReference>
<dbReference type="Pfam" id="PF05653">
    <property type="entry name" value="Mg_trans_NIPA"/>
    <property type="match status" value="1"/>
</dbReference>
<dbReference type="PANTHER" id="PTHR12570:SF9">
    <property type="entry name" value="MAGNESIUM TRANSPORTER NIPA8-RELATED"/>
    <property type="match status" value="1"/>
</dbReference>
<dbReference type="GO" id="GO:0005769">
    <property type="term" value="C:early endosome"/>
    <property type="evidence" value="ECO:0007669"/>
    <property type="project" value="UniProtKB-SubCell"/>
</dbReference>
<feature type="compositionally biased region" description="Pro residues" evidence="8">
    <location>
        <begin position="633"/>
        <end position="654"/>
    </location>
</feature>
<feature type="compositionally biased region" description="Pro residues" evidence="8">
    <location>
        <begin position="10"/>
        <end position="19"/>
    </location>
</feature>
<evidence type="ECO:0000256" key="4">
    <source>
        <dbReference type="ARBA" id="ARBA00022692"/>
    </source>
</evidence>
<feature type="transmembrane region" description="Helical" evidence="9">
    <location>
        <begin position="30"/>
        <end position="54"/>
    </location>
</feature>
<organism evidence="10 11">
    <name type="scientific">Gonium pectorale</name>
    <name type="common">Green alga</name>
    <dbReference type="NCBI Taxonomy" id="33097"/>
    <lineage>
        <taxon>Eukaryota</taxon>
        <taxon>Viridiplantae</taxon>
        <taxon>Chlorophyta</taxon>
        <taxon>core chlorophytes</taxon>
        <taxon>Chlorophyceae</taxon>
        <taxon>CS clade</taxon>
        <taxon>Chlamydomonadales</taxon>
        <taxon>Volvocaceae</taxon>
        <taxon>Gonium</taxon>
    </lineage>
</organism>
<feature type="transmembrane region" description="Helical" evidence="9">
    <location>
        <begin position="276"/>
        <end position="299"/>
    </location>
</feature>
<evidence type="ECO:0000313" key="10">
    <source>
        <dbReference type="EMBL" id="KXZ48891.1"/>
    </source>
</evidence>
<dbReference type="SUPFAM" id="SSF103481">
    <property type="entry name" value="Multidrug resistance efflux transporter EmrE"/>
    <property type="match status" value="1"/>
</dbReference>
<dbReference type="GO" id="GO:0016020">
    <property type="term" value="C:membrane"/>
    <property type="evidence" value="ECO:0007669"/>
    <property type="project" value="UniProtKB-SubCell"/>
</dbReference>